<protein>
    <submittedName>
        <fullName evidence="1">Uncharacterized protein</fullName>
    </submittedName>
</protein>
<dbReference type="Proteomes" id="UP000039021">
    <property type="component" value="Unassembled WGS sequence"/>
</dbReference>
<gene>
    <name evidence="1" type="ORF">ERS007739_01912</name>
</gene>
<proteinExistence type="predicted"/>
<evidence type="ECO:0000313" key="2">
    <source>
        <dbReference type="Proteomes" id="UP000039021"/>
    </source>
</evidence>
<evidence type="ECO:0000313" key="1">
    <source>
        <dbReference type="EMBL" id="COX94232.1"/>
    </source>
</evidence>
<reference evidence="2" key="1">
    <citation type="submission" date="2015-03" db="EMBL/GenBank/DDBJ databases">
        <authorList>
            <consortium name="Pathogen Informatics"/>
        </authorList>
    </citation>
    <scope>NUCLEOTIDE SEQUENCE [LARGE SCALE GENOMIC DNA]</scope>
    <source>
        <strain evidence="2">N09902308</strain>
    </source>
</reference>
<sequence>MSAGSTLANSGVWVSAGWITETAIPLPRSSWRNASEKPAIACMAEE</sequence>
<dbReference type="EMBL" id="CSBK01000808">
    <property type="protein sequence ID" value="COX94232.1"/>
    <property type="molecule type" value="Genomic_DNA"/>
</dbReference>
<accession>A0A916P7V1</accession>
<comment type="caution">
    <text evidence="1">The sequence shown here is derived from an EMBL/GenBank/DDBJ whole genome shotgun (WGS) entry which is preliminary data.</text>
</comment>
<dbReference type="AlphaFoldDB" id="A0A916P7V1"/>
<name>A0A916P7V1_MYCTX</name>
<organism evidence="1 2">
    <name type="scientific">Mycobacterium tuberculosis</name>
    <dbReference type="NCBI Taxonomy" id="1773"/>
    <lineage>
        <taxon>Bacteria</taxon>
        <taxon>Bacillati</taxon>
        <taxon>Actinomycetota</taxon>
        <taxon>Actinomycetes</taxon>
        <taxon>Mycobacteriales</taxon>
        <taxon>Mycobacteriaceae</taxon>
        <taxon>Mycobacterium</taxon>
        <taxon>Mycobacterium tuberculosis complex</taxon>
    </lineage>
</organism>